<evidence type="ECO:0000313" key="2">
    <source>
        <dbReference type="EMBL" id="MBD6620466.1"/>
    </source>
</evidence>
<gene>
    <name evidence="2" type="ORF">FNW02_32970</name>
</gene>
<reference evidence="2" key="1">
    <citation type="submission" date="2019-07" db="EMBL/GenBank/DDBJ databases">
        <title>Toxilogical consequences of a new and cryptic species of cyanobacteria (Komarekiella delphini-convector) recovered from the epidermis of a bottlenose dolphin and 1500 ft. in the air.</title>
        <authorList>
            <person name="Brown A.O."/>
            <person name="Dvorak P."/>
            <person name="Villanueva C.D."/>
            <person name="Foss A.J."/>
            <person name="Garvey A.D."/>
            <person name="Gibson Q.A."/>
            <person name="Johansen J.R."/>
            <person name="Casamatta D.A."/>
        </authorList>
    </citation>
    <scope>NUCLEOTIDE SEQUENCE</scope>
    <source>
        <strain evidence="2">SJRDD-AB1</strain>
    </source>
</reference>
<organism evidence="2 3">
    <name type="scientific">Komarekiella delphini-convector SJRDD-AB1</name>
    <dbReference type="NCBI Taxonomy" id="2593771"/>
    <lineage>
        <taxon>Bacteria</taxon>
        <taxon>Bacillati</taxon>
        <taxon>Cyanobacteriota</taxon>
        <taxon>Cyanophyceae</taxon>
        <taxon>Nostocales</taxon>
        <taxon>Nostocaceae</taxon>
        <taxon>Komarekiella</taxon>
        <taxon>Komarekiella delphini-convector</taxon>
    </lineage>
</organism>
<name>A0AA40T3W6_9NOST</name>
<accession>A0AA40T3W6</accession>
<dbReference type="Proteomes" id="UP001165986">
    <property type="component" value="Unassembled WGS sequence"/>
</dbReference>
<dbReference type="AlphaFoldDB" id="A0AA40T3W6"/>
<keyword evidence="3" id="KW-1185">Reference proteome</keyword>
<proteinExistence type="predicted"/>
<feature type="compositionally biased region" description="Polar residues" evidence="1">
    <location>
        <begin position="113"/>
        <end position="131"/>
    </location>
</feature>
<protein>
    <submittedName>
        <fullName evidence="2">Uncharacterized protein</fullName>
    </submittedName>
</protein>
<comment type="caution">
    <text evidence="2">The sequence shown here is derived from an EMBL/GenBank/DDBJ whole genome shotgun (WGS) entry which is preliminary data.</text>
</comment>
<evidence type="ECO:0000313" key="3">
    <source>
        <dbReference type="Proteomes" id="UP001165986"/>
    </source>
</evidence>
<sequence length="169" mass="18741">MATQKNKDVELPRIKRNINSRSGKVIHYLLTHDSDKAATELAMEANNSYWLVEALSGLVGQEELNKACWWAIDSLVAKLIKIMRIGGIERLPTSYQLLLGTDVISSSISTTKSDNALATNNSSQQQLNQDGDYSENNNDAENEDDDDWNMNIQATPEMIAADLALQQKG</sequence>
<dbReference type="EMBL" id="VJXY01000067">
    <property type="protein sequence ID" value="MBD6620466.1"/>
    <property type="molecule type" value="Genomic_DNA"/>
</dbReference>
<feature type="compositionally biased region" description="Acidic residues" evidence="1">
    <location>
        <begin position="138"/>
        <end position="148"/>
    </location>
</feature>
<dbReference type="RefSeq" id="WP_191761756.1">
    <property type="nucleotide sequence ID" value="NZ_VJXY01000067.1"/>
</dbReference>
<feature type="region of interest" description="Disordered" evidence="1">
    <location>
        <begin position="113"/>
        <end position="148"/>
    </location>
</feature>
<evidence type="ECO:0000256" key="1">
    <source>
        <dbReference type="SAM" id="MobiDB-lite"/>
    </source>
</evidence>